<dbReference type="AlphaFoldDB" id="A0A5C7SNP3"/>
<dbReference type="InterPro" id="IPR028098">
    <property type="entry name" value="Glyco_trans_4-like_N"/>
</dbReference>
<reference evidence="2 3" key="1">
    <citation type="submission" date="2018-09" db="EMBL/GenBank/DDBJ databases">
        <title>Metagenome Assembled Genomes from an Advanced Water Purification Facility.</title>
        <authorList>
            <person name="Stamps B.W."/>
            <person name="Spear J.R."/>
        </authorList>
    </citation>
    <scope>NUCLEOTIDE SEQUENCE [LARGE SCALE GENOMIC DNA]</scope>
    <source>
        <strain evidence="2">Bin_27_1</strain>
    </source>
</reference>
<sequence>MVNIHIYPSPLMHESRILRITDALAQAGIFTRIDVVGVARADLPAVETVDAMRSLVRLPRRLFAHSEGFIAKLVRTIEWSARVLASLRGRRVSCINAHSLAVLPLCVLASKLTGARLVYDTHELETETVAAHGMRQRFARRIERMFIRNCDMVCVVSDSIADWYAHEYGIQRPAVVRNIPQFPTPQSGDRETVRARMGLRPGHMGFIYQGGLMEGRGVERLLRVFAQLPGVDLVCMGSGPLEPAVQAAAAGHPNIHFVPAVPPHEVLQYTRAADVGLCLTANCCLSYYFSLPNKMFEYLHAGLPVIVTPLLDQRRLVESYGCGWVASEDDEALAALVRSIDPAQIRQVQSAVDRAAAELNWDNEKARLIRAYRDHGFA</sequence>
<dbReference type="Gene3D" id="3.40.50.2000">
    <property type="entry name" value="Glycogen Phosphorylase B"/>
    <property type="match status" value="2"/>
</dbReference>
<evidence type="ECO:0000313" key="2">
    <source>
        <dbReference type="EMBL" id="TXH85129.1"/>
    </source>
</evidence>
<keyword evidence="2" id="KW-0808">Transferase</keyword>
<dbReference type="Proteomes" id="UP000321192">
    <property type="component" value="Unassembled WGS sequence"/>
</dbReference>
<name>A0A5C7SNP3_THASP</name>
<evidence type="ECO:0000259" key="1">
    <source>
        <dbReference type="Pfam" id="PF13439"/>
    </source>
</evidence>
<proteinExistence type="predicted"/>
<gene>
    <name evidence="2" type="ORF">E6Q80_10280</name>
</gene>
<protein>
    <submittedName>
        <fullName evidence="2">Glycosyltransferase</fullName>
    </submittedName>
</protein>
<dbReference type="SUPFAM" id="SSF53756">
    <property type="entry name" value="UDP-Glycosyltransferase/glycogen phosphorylase"/>
    <property type="match status" value="1"/>
</dbReference>
<dbReference type="PANTHER" id="PTHR12526">
    <property type="entry name" value="GLYCOSYLTRANSFERASE"/>
    <property type="match status" value="1"/>
</dbReference>
<feature type="domain" description="Glycosyltransferase subfamily 4-like N-terminal" evidence="1">
    <location>
        <begin position="14"/>
        <end position="176"/>
    </location>
</feature>
<dbReference type="EMBL" id="SSFD01000157">
    <property type="protein sequence ID" value="TXH85129.1"/>
    <property type="molecule type" value="Genomic_DNA"/>
</dbReference>
<comment type="caution">
    <text evidence="2">The sequence shown here is derived from an EMBL/GenBank/DDBJ whole genome shotgun (WGS) entry which is preliminary data.</text>
</comment>
<dbReference type="Pfam" id="PF13439">
    <property type="entry name" value="Glyco_transf_4"/>
    <property type="match status" value="1"/>
</dbReference>
<accession>A0A5C7SNP3</accession>
<dbReference type="Pfam" id="PF13692">
    <property type="entry name" value="Glyco_trans_1_4"/>
    <property type="match status" value="1"/>
</dbReference>
<organism evidence="2 3">
    <name type="scientific">Thauera aminoaromatica</name>
    <dbReference type="NCBI Taxonomy" id="164330"/>
    <lineage>
        <taxon>Bacteria</taxon>
        <taxon>Pseudomonadati</taxon>
        <taxon>Pseudomonadota</taxon>
        <taxon>Betaproteobacteria</taxon>
        <taxon>Rhodocyclales</taxon>
        <taxon>Zoogloeaceae</taxon>
        <taxon>Thauera</taxon>
    </lineage>
</organism>
<dbReference type="GO" id="GO:0016757">
    <property type="term" value="F:glycosyltransferase activity"/>
    <property type="evidence" value="ECO:0007669"/>
    <property type="project" value="UniProtKB-ARBA"/>
</dbReference>
<evidence type="ECO:0000313" key="3">
    <source>
        <dbReference type="Proteomes" id="UP000321192"/>
    </source>
</evidence>
<dbReference type="PANTHER" id="PTHR12526:SF600">
    <property type="entry name" value="GLYCOSYL TRANSFERASE GROUP 1"/>
    <property type="match status" value="1"/>
</dbReference>